<gene>
    <name evidence="2" type="ORF">M9980_10205</name>
</gene>
<protein>
    <submittedName>
        <fullName evidence="2">DUF885 family protein</fullName>
    </submittedName>
</protein>
<dbReference type="PANTHER" id="PTHR33361">
    <property type="entry name" value="GLR0591 PROTEIN"/>
    <property type="match status" value="1"/>
</dbReference>
<dbReference type="RefSeq" id="WP_250750179.1">
    <property type="nucleotide sequence ID" value="NZ_CP098401.1"/>
</dbReference>
<dbReference type="Proteomes" id="UP001055580">
    <property type="component" value="Chromosome"/>
</dbReference>
<dbReference type="EMBL" id="CP098401">
    <property type="protein sequence ID" value="URW74933.1"/>
    <property type="molecule type" value="Genomic_DNA"/>
</dbReference>
<feature type="signal peptide" evidence="1">
    <location>
        <begin position="1"/>
        <end position="25"/>
    </location>
</feature>
<evidence type="ECO:0000313" key="3">
    <source>
        <dbReference type="Proteomes" id="UP001055580"/>
    </source>
</evidence>
<proteinExistence type="predicted"/>
<organism evidence="2 3">
    <name type="scientific">Sphingomonas donggukensis</name>
    <dbReference type="NCBI Taxonomy" id="2949093"/>
    <lineage>
        <taxon>Bacteria</taxon>
        <taxon>Pseudomonadati</taxon>
        <taxon>Pseudomonadota</taxon>
        <taxon>Alphaproteobacteria</taxon>
        <taxon>Sphingomonadales</taxon>
        <taxon>Sphingomonadaceae</taxon>
        <taxon>Sphingomonas</taxon>
    </lineage>
</organism>
<accession>A0ABY4TRA9</accession>
<keyword evidence="1" id="KW-0732">Signal</keyword>
<dbReference type="Pfam" id="PF05960">
    <property type="entry name" value="DUF885"/>
    <property type="match status" value="1"/>
</dbReference>
<dbReference type="InterPro" id="IPR010281">
    <property type="entry name" value="DUF885"/>
</dbReference>
<dbReference type="PANTHER" id="PTHR33361:SF2">
    <property type="entry name" value="DUF885 DOMAIN-CONTAINING PROTEIN"/>
    <property type="match status" value="1"/>
</dbReference>
<reference evidence="2" key="1">
    <citation type="submission" date="2022-05" db="EMBL/GenBank/DDBJ databases">
        <title>Sphingomonas sp. strain RMG20 Genome sequencing and assembly.</title>
        <authorList>
            <person name="Kim I."/>
        </authorList>
    </citation>
    <scope>NUCLEOTIDE SEQUENCE</scope>
    <source>
        <strain evidence="2">RMG20</strain>
    </source>
</reference>
<name>A0ABY4TRA9_9SPHN</name>
<dbReference type="InterPro" id="IPR006311">
    <property type="entry name" value="TAT_signal"/>
</dbReference>
<dbReference type="PROSITE" id="PS51318">
    <property type="entry name" value="TAT"/>
    <property type="match status" value="1"/>
</dbReference>
<evidence type="ECO:0000256" key="1">
    <source>
        <dbReference type="SAM" id="SignalP"/>
    </source>
</evidence>
<feature type="chain" id="PRO_5046446874" evidence="1">
    <location>
        <begin position="26"/>
        <end position="600"/>
    </location>
</feature>
<evidence type="ECO:0000313" key="2">
    <source>
        <dbReference type="EMBL" id="URW74933.1"/>
    </source>
</evidence>
<sequence>MDRRHFLATGTAAGAVALVPGAALAVQTAAGGDARLNAAFDTVFKTALSYSPELATSLGFDKGPGAAAKHKLSDRSLASKQAGLARTRAGIALIEGVPTAGLSKAALLNREVVLYSLRSQTVGQAQFGVDSPQRPFTITQNGGSYFSVPDFLNSAHTIVTADDAEAYLDRTTAFATALDQDSAVQAEQASRGYLAPDFSLDLALGQLAALRKPAAADNTLTQSIARRTTKIPGDWAARCAKIVEGHVYPALDRQIALVRKLRANARRSAGLWDVPKGDALYAAALEQATTTKFTPDEVHKLGLQQVAEISAQLDVILKSQGMTKGTVGERLTALNASPAQLYADTPAGRAELIRGLNEGNAAMQAKLARAFNAPPNAPLNIQAVPVEIQDGAANGYYNRAALDGSRPAIYWINLKSVADWPKYTLPSLTYHEGVPGHHLQITIAQGSSQPLIRKVGGFSAYSEGWALYAEQVADELGGYATPLEKAGYLQSFLFRAARLVVDTGIHAKRWTREQATDYMVATTGFARPRSQREIERYCTQAGQACSYKVGHIAWLRARDNARKIMGAKYDVKAFHDVLQEGAVPLVILERLVEERARAMV</sequence>
<keyword evidence="3" id="KW-1185">Reference proteome</keyword>